<dbReference type="EMBL" id="JBHSMT010000005">
    <property type="protein sequence ID" value="MFC5472691.1"/>
    <property type="molecule type" value="Genomic_DNA"/>
</dbReference>
<dbReference type="Gene3D" id="3.10.310.50">
    <property type="match status" value="1"/>
</dbReference>
<proteinExistence type="predicted"/>
<reference evidence="6" key="1">
    <citation type="journal article" date="2019" name="Int. J. Syst. Evol. Microbiol.">
        <title>The Global Catalogue of Microorganisms (GCM) 10K type strain sequencing project: providing services to taxonomists for standard genome sequencing and annotation.</title>
        <authorList>
            <consortium name="The Broad Institute Genomics Platform"/>
            <consortium name="The Broad Institute Genome Sequencing Center for Infectious Disease"/>
            <person name="Wu L."/>
            <person name="Ma J."/>
        </authorList>
    </citation>
    <scope>NUCLEOTIDE SEQUENCE [LARGE SCALE GENOMIC DNA]</scope>
    <source>
        <strain evidence="6">JCM 17066</strain>
    </source>
</reference>
<feature type="region of interest" description="Disordered" evidence="1">
    <location>
        <begin position="233"/>
        <end position="301"/>
    </location>
</feature>
<keyword evidence="2" id="KW-0812">Transmembrane</keyword>
<protein>
    <submittedName>
        <fullName evidence="5">TPM domain-containing protein</fullName>
    </submittedName>
</protein>
<keyword evidence="3" id="KW-0732">Signal</keyword>
<dbReference type="PANTHER" id="PTHR30373:SF2">
    <property type="entry name" value="UPF0603 PROTEIN YGCG"/>
    <property type="match status" value="1"/>
</dbReference>
<organism evidence="5 6">
    <name type="scientific">Paraherbaspirillum soli</name>
    <dbReference type="NCBI Taxonomy" id="631222"/>
    <lineage>
        <taxon>Bacteria</taxon>
        <taxon>Pseudomonadati</taxon>
        <taxon>Pseudomonadota</taxon>
        <taxon>Betaproteobacteria</taxon>
        <taxon>Burkholderiales</taxon>
        <taxon>Oxalobacteraceae</taxon>
        <taxon>Paraherbaspirillum</taxon>
    </lineage>
</organism>
<dbReference type="RefSeq" id="WP_378994365.1">
    <property type="nucleotide sequence ID" value="NZ_JBHSMT010000005.1"/>
</dbReference>
<feature type="compositionally biased region" description="Polar residues" evidence="1">
    <location>
        <begin position="249"/>
        <end position="262"/>
    </location>
</feature>
<keyword evidence="6" id="KW-1185">Reference proteome</keyword>
<sequence length="301" mass="31330">MPHAAPASLPRARHDLLRLALAWWLALLALCAMPAGAQALAAQVQVPPLHAHVTDLAGMLQPGQRSTLEHVLAEYEARSGSQIAILLISKTEPEGIEDYAIRVADAWKVGRKGIDDGVILIVAKDNPKALRRMMIATGRGVQGSLTDAQSKRVLQDVIAPYFVKSDYYGGLTAGVSAIMPLLAQEHFAAPTRNPERQHAPTPGWFIALVSAFLLLFGFAGWAAIVSRRRSARAKVRGGSTKARGGRGNGSSLDNNTRDTTNGFVLGSLSSSGGGDSGSSGGGGGLSGDGGSFDGGGASGDW</sequence>
<dbReference type="Proteomes" id="UP001596045">
    <property type="component" value="Unassembled WGS sequence"/>
</dbReference>
<evidence type="ECO:0000313" key="6">
    <source>
        <dbReference type="Proteomes" id="UP001596045"/>
    </source>
</evidence>
<feature type="chain" id="PRO_5046288998" evidence="3">
    <location>
        <begin position="38"/>
        <end position="301"/>
    </location>
</feature>
<feature type="domain" description="TPM" evidence="4">
    <location>
        <begin position="53"/>
        <end position="179"/>
    </location>
</feature>
<evidence type="ECO:0000256" key="2">
    <source>
        <dbReference type="SAM" id="Phobius"/>
    </source>
</evidence>
<evidence type="ECO:0000259" key="4">
    <source>
        <dbReference type="Pfam" id="PF04536"/>
    </source>
</evidence>
<feature type="transmembrane region" description="Helical" evidence="2">
    <location>
        <begin position="203"/>
        <end position="224"/>
    </location>
</feature>
<evidence type="ECO:0000313" key="5">
    <source>
        <dbReference type="EMBL" id="MFC5472691.1"/>
    </source>
</evidence>
<evidence type="ECO:0000256" key="3">
    <source>
        <dbReference type="SAM" id="SignalP"/>
    </source>
</evidence>
<feature type="compositionally biased region" description="Gly residues" evidence="1">
    <location>
        <begin position="271"/>
        <end position="301"/>
    </location>
</feature>
<name>A0ABW0M518_9BURK</name>
<dbReference type="Pfam" id="PF04536">
    <property type="entry name" value="TPM_phosphatase"/>
    <property type="match status" value="1"/>
</dbReference>
<accession>A0ABW0M518</accession>
<evidence type="ECO:0000256" key="1">
    <source>
        <dbReference type="SAM" id="MobiDB-lite"/>
    </source>
</evidence>
<feature type="signal peptide" evidence="3">
    <location>
        <begin position="1"/>
        <end position="37"/>
    </location>
</feature>
<dbReference type="PANTHER" id="PTHR30373">
    <property type="entry name" value="UPF0603 PROTEIN YGCG"/>
    <property type="match status" value="1"/>
</dbReference>
<gene>
    <name evidence="5" type="ORF">ACFPM8_01845</name>
</gene>
<keyword evidence="2" id="KW-0472">Membrane</keyword>
<comment type="caution">
    <text evidence="5">The sequence shown here is derived from an EMBL/GenBank/DDBJ whole genome shotgun (WGS) entry which is preliminary data.</text>
</comment>
<dbReference type="InterPro" id="IPR007621">
    <property type="entry name" value="TPM_dom"/>
</dbReference>
<keyword evidence="2" id="KW-1133">Transmembrane helix</keyword>